<reference evidence="3" key="1">
    <citation type="submission" date="2016-11" db="EMBL/GenBank/DDBJ databases">
        <authorList>
            <person name="Varghese N."/>
            <person name="Submissions S."/>
        </authorList>
    </citation>
    <scope>NUCLEOTIDE SEQUENCE [LARGE SCALE GENOMIC DNA]</scope>
    <source>
        <strain evidence="3">DSM 17539</strain>
    </source>
</reference>
<dbReference type="InterPro" id="IPR050312">
    <property type="entry name" value="IolE/XylAMocC-like"/>
</dbReference>
<dbReference type="SUPFAM" id="SSF51658">
    <property type="entry name" value="Xylose isomerase-like"/>
    <property type="match status" value="1"/>
</dbReference>
<dbReference type="EMBL" id="FQUX01000013">
    <property type="protein sequence ID" value="SHG12340.1"/>
    <property type="molecule type" value="Genomic_DNA"/>
</dbReference>
<dbReference type="Proteomes" id="UP000184406">
    <property type="component" value="Unassembled WGS sequence"/>
</dbReference>
<evidence type="ECO:0000313" key="3">
    <source>
        <dbReference type="Proteomes" id="UP000184406"/>
    </source>
</evidence>
<keyword evidence="2" id="KW-0413">Isomerase</keyword>
<dbReference type="GO" id="GO:0016853">
    <property type="term" value="F:isomerase activity"/>
    <property type="evidence" value="ECO:0007669"/>
    <property type="project" value="UniProtKB-KW"/>
</dbReference>
<gene>
    <name evidence="2" type="ORF">SAMN03080594_11337</name>
</gene>
<dbReference type="AlphaFoldDB" id="A0A1M5H8M7"/>
<dbReference type="OrthoDB" id="930834at2"/>
<proteinExistence type="predicted"/>
<dbReference type="Gene3D" id="3.20.20.150">
    <property type="entry name" value="Divalent-metal-dependent TIM barrel enzymes"/>
    <property type="match status" value="1"/>
</dbReference>
<accession>A0A1M5H8M7</accession>
<dbReference type="RefSeq" id="WP_072865589.1">
    <property type="nucleotide sequence ID" value="NZ_FQUX01000013.1"/>
</dbReference>
<keyword evidence="3" id="KW-1185">Reference proteome</keyword>
<feature type="domain" description="Xylose isomerase-like TIM barrel" evidence="1">
    <location>
        <begin position="62"/>
        <end position="297"/>
    </location>
</feature>
<evidence type="ECO:0000313" key="2">
    <source>
        <dbReference type="EMBL" id="SHG12340.1"/>
    </source>
</evidence>
<dbReference type="InterPro" id="IPR036237">
    <property type="entry name" value="Xyl_isomerase-like_sf"/>
</dbReference>
<sequence>MNRRSFIAGAATASVATISMANTLPMEIPKKEKRYQNGQSPWPICLDTATIRPAKGLEKKVEIAIAAGYDAIEPWDSDLAEYEKSGGDLKKLGAKIKEAGLFVPSMIGLWGCIPQNEEEFQKSLPATKNRMRMASEIGCTYVQAIPNQVGENYDVAFVASCYRRLLEIGITEYNVIPALVFVKMFPLKTMGQATAVALDANHPKAKIIPDVYHMYISEGGFEGLRLLNGDIFAIFQFNDAPKGMEIADMEDKHRVFPGDGILPLPQILKDLKTTGFNGCISLELYNPEYHSMDLLEVAKTGLQKTLKVIKEAGV</sequence>
<organism evidence="2 3">
    <name type="scientific">Arenibacter palladensis</name>
    <dbReference type="NCBI Taxonomy" id="237373"/>
    <lineage>
        <taxon>Bacteria</taxon>
        <taxon>Pseudomonadati</taxon>
        <taxon>Bacteroidota</taxon>
        <taxon>Flavobacteriia</taxon>
        <taxon>Flavobacteriales</taxon>
        <taxon>Flavobacteriaceae</taxon>
        <taxon>Arenibacter</taxon>
    </lineage>
</organism>
<dbReference type="InterPro" id="IPR013022">
    <property type="entry name" value="Xyl_isomerase-like_TIM-brl"/>
</dbReference>
<dbReference type="Pfam" id="PF01261">
    <property type="entry name" value="AP_endonuc_2"/>
    <property type="match status" value="1"/>
</dbReference>
<dbReference type="PANTHER" id="PTHR12110">
    <property type="entry name" value="HYDROXYPYRUVATE ISOMERASE"/>
    <property type="match status" value="1"/>
</dbReference>
<dbReference type="PANTHER" id="PTHR12110:SF48">
    <property type="entry name" value="BLL3656 PROTEIN"/>
    <property type="match status" value="1"/>
</dbReference>
<protein>
    <submittedName>
        <fullName evidence="2">Sugar phosphate isomerase/epimerase</fullName>
    </submittedName>
</protein>
<evidence type="ECO:0000259" key="1">
    <source>
        <dbReference type="Pfam" id="PF01261"/>
    </source>
</evidence>
<name>A0A1M5H8M7_9FLAO</name>